<dbReference type="SUPFAM" id="SSF52047">
    <property type="entry name" value="RNI-like"/>
    <property type="match status" value="1"/>
</dbReference>
<proteinExistence type="predicted"/>
<dbReference type="Gene3D" id="3.80.10.10">
    <property type="entry name" value="Ribonuclease Inhibitor"/>
    <property type="match status" value="1"/>
</dbReference>
<name>A0A392MFK1_9FABA</name>
<gene>
    <name evidence="1" type="ORF">A2U01_0006935</name>
</gene>
<organism evidence="1 2">
    <name type="scientific">Trifolium medium</name>
    <dbReference type="NCBI Taxonomy" id="97028"/>
    <lineage>
        <taxon>Eukaryota</taxon>
        <taxon>Viridiplantae</taxon>
        <taxon>Streptophyta</taxon>
        <taxon>Embryophyta</taxon>
        <taxon>Tracheophyta</taxon>
        <taxon>Spermatophyta</taxon>
        <taxon>Magnoliopsida</taxon>
        <taxon>eudicotyledons</taxon>
        <taxon>Gunneridae</taxon>
        <taxon>Pentapetalae</taxon>
        <taxon>rosids</taxon>
        <taxon>fabids</taxon>
        <taxon>Fabales</taxon>
        <taxon>Fabaceae</taxon>
        <taxon>Papilionoideae</taxon>
        <taxon>50 kb inversion clade</taxon>
        <taxon>NPAAA clade</taxon>
        <taxon>Hologalegina</taxon>
        <taxon>IRL clade</taxon>
        <taxon>Trifolieae</taxon>
        <taxon>Trifolium</taxon>
    </lineage>
</organism>
<dbReference type="AlphaFoldDB" id="A0A392MFK1"/>
<dbReference type="PANTHER" id="PTHR13318:SF106">
    <property type="entry name" value="F-BOX_LRR-REPEAT PROTEIN 2"/>
    <property type="match status" value="1"/>
</dbReference>
<dbReference type="Proteomes" id="UP000265520">
    <property type="component" value="Unassembled WGS sequence"/>
</dbReference>
<comment type="caution">
    <text evidence="1">The sequence shown here is derived from an EMBL/GenBank/DDBJ whole genome shotgun (WGS) entry which is preliminary data.</text>
</comment>
<dbReference type="EMBL" id="LXQA010009698">
    <property type="protein sequence ID" value="MCH86081.1"/>
    <property type="molecule type" value="Genomic_DNA"/>
</dbReference>
<evidence type="ECO:0000313" key="2">
    <source>
        <dbReference type="Proteomes" id="UP000265520"/>
    </source>
</evidence>
<dbReference type="GO" id="GO:0031146">
    <property type="term" value="P:SCF-dependent proteasomal ubiquitin-dependent protein catabolic process"/>
    <property type="evidence" value="ECO:0007669"/>
    <property type="project" value="TreeGrafter"/>
</dbReference>
<accession>A0A392MFK1</accession>
<protein>
    <submittedName>
        <fullName evidence="1">F-box/LRR-repeat protein</fullName>
    </submittedName>
</protein>
<reference evidence="1 2" key="1">
    <citation type="journal article" date="2018" name="Front. Plant Sci.">
        <title>Red Clover (Trifolium pratense) and Zigzag Clover (T. medium) - A Picture of Genomic Similarities and Differences.</title>
        <authorList>
            <person name="Dluhosova J."/>
            <person name="Istvanek J."/>
            <person name="Nedelnik J."/>
            <person name="Repkova J."/>
        </authorList>
    </citation>
    <scope>NUCLEOTIDE SEQUENCE [LARGE SCALE GENOMIC DNA]</scope>
    <source>
        <strain evidence="2">cv. 10/8</strain>
        <tissue evidence="1">Leaf</tissue>
    </source>
</reference>
<dbReference type="PANTHER" id="PTHR13318">
    <property type="entry name" value="PARTNER OF PAIRED, ISOFORM B-RELATED"/>
    <property type="match status" value="1"/>
</dbReference>
<keyword evidence="2" id="KW-1185">Reference proteome</keyword>
<feature type="non-terminal residue" evidence="1">
    <location>
        <position position="166"/>
    </location>
</feature>
<dbReference type="InterPro" id="IPR032675">
    <property type="entry name" value="LRR_dom_sf"/>
</dbReference>
<evidence type="ECO:0000313" key="1">
    <source>
        <dbReference type="EMBL" id="MCH86081.1"/>
    </source>
</evidence>
<sequence length="166" mass="18418">MFPNSLNPSDLFLIAECFPLLEQLDLSNPRGCQNYSSYVDGVEALSLALIKLRKSNEITSAGLTSAIRERPTLREGLPLTRLDLHSCNGYSYAGIFRLLSKCQCIQHLNLEGADYLNDQHVVQLSSFLGDLVSINLSDCREITYSALFALVRKCPSLSEIKMESIG</sequence>
<dbReference type="GO" id="GO:0019005">
    <property type="term" value="C:SCF ubiquitin ligase complex"/>
    <property type="evidence" value="ECO:0007669"/>
    <property type="project" value="TreeGrafter"/>
</dbReference>